<sequence length="94" mass="10747">LENHPAGKTLRLSRASWLEKAIKTPLLSFRPLLSRAINQVDDKDLWIKVKKSIVTSKNLCVDTPFSQNEGFVANSSEHRKDVDHLMREELGQIH</sequence>
<comment type="caution">
    <text evidence="1">The sequence shown here is derived from an EMBL/GenBank/DDBJ whole genome shotgun (WGS) entry which is preliminary data.</text>
</comment>
<dbReference type="AlphaFoldDB" id="A0A9P7SK48"/>
<dbReference type="OrthoDB" id="5584477at2759"/>
<feature type="non-terminal residue" evidence="1">
    <location>
        <position position="1"/>
    </location>
</feature>
<accession>A0A9P7SK48</accession>
<organism evidence="1 2">
    <name type="scientific">Claviceps arundinis</name>
    <dbReference type="NCBI Taxonomy" id="1623583"/>
    <lineage>
        <taxon>Eukaryota</taxon>
        <taxon>Fungi</taxon>
        <taxon>Dikarya</taxon>
        <taxon>Ascomycota</taxon>
        <taxon>Pezizomycotina</taxon>
        <taxon>Sordariomycetes</taxon>
        <taxon>Hypocreomycetidae</taxon>
        <taxon>Hypocreales</taxon>
        <taxon>Clavicipitaceae</taxon>
        <taxon>Claviceps</taxon>
    </lineage>
</organism>
<gene>
    <name evidence="1" type="ORF">E4U56_008040</name>
</gene>
<reference evidence="1" key="1">
    <citation type="journal article" date="2020" name="bioRxiv">
        <title>Whole genome comparisons of ergot fungi reveals the divergence and evolution of species within the genus Claviceps are the result of varying mechanisms driving genome evolution and host range expansion.</title>
        <authorList>
            <person name="Wyka S.A."/>
            <person name="Mondo S.J."/>
            <person name="Liu M."/>
            <person name="Dettman J."/>
            <person name="Nalam V."/>
            <person name="Broders K.D."/>
        </authorList>
    </citation>
    <scope>NUCLEOTIDE SEQUENCE</scope>
    <source>
        <strain evidence="1">CCC 1102</strain>
    </source>
</reference>
<dbReference type="EMBL" id="SRPS01000862">
    <property type="protein sequence ID" value="KAG5954224.1"/>
    <property type="molecule type" value="Genomic_DNA"/>
</dbReference>
<evidence type="ECO:0000313" key="2">
    <source>
        <dbReference type="Proteomes" id="UP000784919"/>
    </source>
</evidence>
<feature type="non-terminal residue" evidence="1">
    <location>
        <position position="94"/>
    </location>
</feature>
<proteinExistence type="predicted"/>
<protein>
    <submittedName>
        <fullName evidence="1">Uncharacterized protein</fullName>
    </submittedName>
</protein>
<dbReference type="Proteomes" id="UP000784919">
    <property type="component" value="Unassembled WGS sequence"/>
</dbReference>
<name>A0A9P7SK48_9HYPO</name>
<evidence type="ECO:0000313" key="1">
    <source>
        <dbReference type="EMBL" id="KAG5954224.1"/>
    </source>
</evidence>